<gene>
    <name evidence="6" type="ORF">SCHPADRAFT_991872</name>
</gene>
<dbReference type="STRING" id="27342.A0A0H2S8G1"/>
<dbReference type="GO" id="GO:0043565">
    <property type="term" value="F:sequence-specific DNA binding"/>
    <property type="evidence" value="ECO:0007669"/>
    <property type="project" value="InterPro"/>
</dbReference>
<accession>A0A0H2S8G1</accession>
<comment type="similarity">
    <text evidence="3">Belongs to the translin family.</text>
</comment>
<dbReference type="GO" id="GO:0005634">
    <property type="term" value="C:nucleus"/>
    <property type="evidence" value="ECO:0007669"/>
    <property type="project" value="UniProtKB-SubCell"/>
</dbReference>
<evidence type="ECO:0000256" key="2">
    <source>
        <dbReference type="ARBA" id="ARBA00004496"/>
    </source>
</evidence>
<evidence type="ECO:0000256" key="4">
    <source>
        <dbReference type="ARBA" id="ARBA00022490"/>
    </source>
</evidence>
<dbReference type="Gene3D" id="1.20.58.190">
    <property type="entry name" value="Translin, domain 1"/>
    <property type="match status" value="1"/>
</dbReference>
<keyword evidence="5" id="KW-0539">Nucleus</keyword>
<dbReference type="EMBL" id="KQ085882">
    <property type="protein sequence ID" value="KLO20522.1"/>
    <property type="molecule type" value="Genomic_DNA"/>
</dbReference>
<reference evidence="6 7" key="1">
    <citation type="submission" date="2015-04" db="EMBL/GenBank/DDBJ databases">
        <title>Complete genome sequence of Schizopora paradoxa KUC8140, a cosmopolitan wood degrader in East Asia.</title>
        <authorList>
            <consortium name="DOE Joint Genome Institute"/>
            <person name="Min B."/>
            <person name="Park H."/>
            <person name="Jang Y."/>
            <person name="Kim J.-J."/>
            <person name="Kim K.H."/>
            <person name="Pangilinan J."/>
            <person name="Lipzen A."/>
            <person name="Riley R."/>
            <person name="Grigoriev I.V."/>
            <person name="Spatafora J.W."/>
            <person name="Choi I.-G."/>
        </authorList>
    </citation>
    <scope>NUCLEOTIDE SEQUENCE [LARGE SCALE GENOMIC DNA]</scope>
    <source>
        <strain evidence="6 7">KUC8140</strain>
    </source>
</reference>
<organism evidence="6 7">
    <name type="scientific">Schizopora paradoxa</name>
    <dbReference type="NCBI Taxonomy" id="27342"/>
    <lineage>
        <taxon>Eukaryota</taxon>
        <taxon>Fungi</taxon>
        <taxon>Dikarya</taxon>
        <taxon>Basidiomycota</taxon>
        <taxon>Agaricomycotina</taxon>
        <taxon>Agaricomycetes</taxon>
        <taxon>Hymenochaetales</taxon>
        <taxon>Schizoporaceae</taxon>
        <taxon>Schizopora</taxon>
    </lineage>
</organism>
<keyword evidence="4" id="KW-0963">Cytoplasm</keyword>
<protein>
    <submittedName>
        <fullName evidence="6">Translin</fullName>
    </submittedName>
</protein>
<evidence type="ECO:0000256" key="1">
    <source>
        <dbReference type="ARBA" id="ARBA00004123"/>
    </source>
</evidence>
<dbReference type="AlphaFoldDB" id="A0A0H2S8G1"/>
<dbReference type="GO" id="GO:0005737">
    <property type="term" value="C:cytoplasm"/>
    <property type="evidence" value="ECO:0007669"/>
    <property type="project" value="UniProtKB-SubCell"/>
</dbReference>
<dbReference type="PANTHER" id="PTHR10741">
    <property type="entry name" value="TRANSLIN AND TRANSLIN ASSOCIATED PROTEIN X"/>
    <property type="match status" value="1"/>
</dbReference>
<evidence type="ECO:0000313" key="6">
    <source>
        <dbReference type="EMBL" id="KLO20522.1"/>
    </source>
</evidence>
<name>A0A0H2S8G1_9AGAM</name>
<dbReference type="OrthoDB" id="31005at2759"/>
<dbReference type="SUPFAM" id="SSF74784">
    <property type="entry name" value="Translin"/>
    <property type="match status" value="1"/>
</dbReference>
<proteinExistence type="inferred from homology"/>
<evidence type="ECO:0000256" key="3">
    <source>
        <dbReference type="ARBA" id="ARBA00005902"/>
    </source>
</evidence>
<keyword evidence="7" id="KW-1185">Reference proteome</keyword>
<dbReference type="InterPro" id="IPR002848">
    <property type="entry name" value="Translin_fam"/>
</dbReference>
<dbReference type="Proteomes" id="UP000053477">
    <property type="component" value="Unassembled WGS sequence"/>
</dbReference>
<dbReference type="InParanoid" id="A0A0H2S8G1"/>
<dbReference type="FunCoup" id="A0A0H2S8G1">
    <property type="interactions" value="468"/>
</dbReference>
<dbReference type="InterPro" id="IPR036081">
    <property type="entry name" value="Translin_sf"/>
</dbReference>
<evidence type="ECO:0000256" key="5">
    <source>
        <dbReference type="ARBA" id="ARBA00023242"/>
    </source>
</evidence>
<dbReference type="CDD" id="cd14820">
    <property type="entry name" value="TRAX"/>
    <property type="match status" value="1"/>
</dbReference>
<sequence>MASESGAHIANDKSITSHAAILHAFEEFRSDLDLENDRRERIVKSSRDITINSKRVIFLLHRLAIAGIDDDGVKDDRTDYVEAKKKLAEIRVIFKNLQHELEAERFWHHQSAISPGMQEYIEAVSFLHYLEKGKMISYDGVLNSLRDENGVLLCPLSLDDYLLGVSDLTGELMRFAITAISRRGGRRKAREVSDFVRGCKADFDGFSPYVKQLSKKQAVTSQSLQKIEEAAYAIAVRASEYGENDAMLADIVEQCVMGVKSRGAMYETETPLLGG</sequence>
<dbReference type="InterPro" id="IPR016069">
    <property type="entry name" value="Translin_C"/>
</dbReference>
<evidence type="ECO:0000313" key="7">
    <source>
        <dbReference type="Proteomes" id="UP000053477"/>
    </source>
</evidence>
<dbReference type="Pfam" id="PF01997">
    <property type="entry name" value="Translin"/>
    <property type="match status" value="1"/>
</dbReference>
<comment type="subcellular location">
    <subcellularLocation>
        <location evidence="2">Cytoplasm</location>
    </subcellularLocation>
    <subcellularLocation>
        <location evidence="1">Nucleus</location>
    </subcellularLocation>
</comment>
<dbReference type="Gene3D" id="1.20.58.200">
    <property type="entry name" value="Translin, domain 2"/>
    <property type="match status" value="1"/>
</dbReference>
<dbReference type="InterPro" id="IPR016068">
    <property type="entry name" value="Translin_N"/>
</dbReference>